<dbReference type="PANTHER" id="PTHR48449">
    <property type="entry name" value="DUF1985 DOMAIN-CONTAINING PROTEIN"/>
    <property type="match status" value="1"/>
</dbReference>
<reference evidence="1" key="1">
    <citation type="submission" date="2019-12" db="EMBL/GenBank/DDBJ databases">
        <title>Genome sequencing and annotation of Brassica cretica.</title>
        <authorList>
            <person name="Studholme D.J."/>
            <person name="Sarris P.F."/>
        </authorList>
    </citation>
    <scope>NUCLEOTIDE SEQUENCE</scope>
    <source>
        <strain evidence="1">PFS-001/15</strain>
        <tissue evidence="1">Leaf</tissue>
    </source>
</reference>
<gene>
    <name evidence="1" type="ORF">F2Q68_00039731</name>
</gene>
<name>A0A8S9MM61_BRACR</name>
<evidence type="ECO:0000313" key="2">
    <source>
        <dbReference type="Proteomes" id="UP000712281"/>
    </source>
</evidence>
<dbReference type="AlphaFoldDB" id="A0A8S9MM61"/>
<protein>
    <submittedName>
        <fullName evidence="1">Uncharacterized protein</fullName>
    </submittedName>
</protein>
<dbReference type="EMBL" id="QGKW02000007">
    <property type="protein sequence ID" value="KAF2620152.1"/>
    <property type="molecule type" value="Genomic_DNA"/>
</dbReference>
<organism evidence="1 2">
    <name type="scientific">Brassica cretica</name>
    <name type="common">Mustard</name>
    <dbReference type="NCBI Taxonomy" id="69181"/>
    <lineage>
        <taxon>Eukaryota</taxon>
        <taxon>Viridiplantae</taxon>
        <taxon>Streptophyta</taxon>
        <taxon>Embryophyta</taxon>
        <taxon>Tracheophyta</taxon>
        <taxon>Spermatophyta</taxon>
        <taxon>Magnoliopsida</taxon>
        <taxon>eudicotyledons</taxon>
        <taxon>Gunneridae</taxon>
        <taxon>Pentapetalae</taxon>
        <taxon>rosids</taxon>
        <taxon>malvids</taxon>
        <taxon>Brassicales</taxon>
        <taxon>Brassicaceae</taxon>
        <taxon>Brassiceae</taxon>
        <taxon>Brassica</taxon>
    </lineage>
</organism>
<evidence type="ECO:0000313" key="1">
    <source>
        <dbReference type="EMBL" id="KAF2620152.1"/>
    </source>
</evidence>
<proteinExistence type="predicted"/>
<sequence length="119" mass="13320">MKPGPKEMGKCEDPNGDFCKKLRQKSIRLLGFPLALQLVAFEAIPKLLAQAGGDDIITLLNYPGQALPQHAGLNEADVRRAEHDSGLLVQTMMEISGTHDDRWGVWDDEKYDKKVEYLL</sequence>
<comment type="caution">
    <text evidence="1">The sequence shown here is derived from an EMBL/GenBank/DDBJ whole genome shotgun (WGS) entry which is preliminary data.</text>
</comment>
<dbReference type="Proteomes" id="UP000712281">
    <property type="component" value="Unassembled WGS sequence"/>
</dbReference>
<dbReference type="PANTHER" id="PTHR48449:SF1">
    <property type="entry name" value="DUF1985 DOMAIN-CONTAINING PROTEIN"/>
    <property type="match status" value="1"/>
</dbReference>
<accession>A0A8S9MM61</accession>